<protein>
    <submittedName>
        <fullName evidence="1">Uncharacterized protein</fullName>
    </submittedName>
</protein>
<reference evidence="1" key="1">
    <citation type="journal article" date="2015" name="Nature">
        <title>Complex archaea that bridge the gap between prokaryotes and eukaryotes.</title>
        <authorList>
            <person name="Spang A."/>
            <person name="Saw J.H."/>
            <person name="Jorgensen S.L."/>
            <person name="Zaremba-Niedzwiedzka K."/>
            <person name="Martijn J."/>
            <person name="Lind A.E."/>
            <person name="van Eijk R."/>
            <person name="Schleper C."/>
            <person name="Guy L."/>
            <person name="Ettema T.J."/>
        </authorList>
    </citation>
    <scope>NUCLEOTIDE SEQUENCE</scope>
</reference>
<proteinExistence type="predicted"/>
<evidence type="ECO:0000313" key="1">
    <source>
        <dbReference type="EMBL" id="KKK78720.1"/>
    </source>
</evidence>
<organism evidence="1">
    <name type="scientific">marine sediment metagenome</name>
    <dbReference type="NCBI Taxonomy" id="412755"/>
    <lineage>
        <taxon>unclassified sequences</taxon>
        <taxon>metagenomes</taxon>
        <taxon>ecological metagenomes</taxon>
    </lineage>
</organism>
<sequence>MIRRLRREASAPAMALGTKPVASIAALILRIVACETLEGSLSARDTVTWLTPAMRPTASIVTPRAGGRRPGGASPVSIPVIFQAPRILGKLLPRPLLHRRRAKGRNIAVFVIEPRDVCAYTSP</sequence>
<dbReference type="AlphaFoldDB" id="A0A0F8YXY3"/>
<dbReference type="EMBL" id="LAZR01054363">
    <property type="protein sequence ID" value="KKK78720.1"/>
    <property type="molecule type" value="Genomic_DNA"/>
</dbReference>
<accession>A0A0F8YXY3</accession>
<name>A0A0F8YXY3_9ZZZZ</name>
<gene>
    <name evidence="1" type="ORF">LCGC14_2840730</name>
</gene>
<comment type="caution">
    <text evidence="1">The sequence shown here is derived from an EMBL/GenBank/DDBJ whole genome shotgun (WGS) entry which is preliminary data.</text>
</comment>